<dbReference type="GO" id="GO:0034707">
    <property type="term" value="C:chloride channel complex"/>
    <property type="evidence" value="ECO:0007669"/>
    <property type="project" value="UniProtKB-KW"/>
</dbReference>
<feature type="domain" description="CBS" evidence="12">
    <location>
        <begin position="466"/>
        <end position="523"/>
    </location>
</feature>
<evidence type="ECO:0000256" key="5">
    <source>
        <dbReference type="ARBA" id="ARBA00023065"/>
    </source>
</evidence>
<dbReference type="InterPro" id="IPR050368">
    <property type="entry name" value="ClC-type_chloride_channel"/>
</dbReference>
<feature type="transmembrane region" description="Helical" evidence="11">
    <location>
        <begin position="271"/>
        <end position="289"/>
    </location>
</feature>
<evidence type="ECO:0000256" key="10">
    <source>
        <dbReference type="PROSITE-ProRule" id="PRU00703"/>
    </source>
</evidence>
<dbReference type="PRINTS" id="PR00762">
    <property type="entry name" value="CLCHANNEL"/>
</dbReference>
<evidence type="ECO:0000256" key="3">
    <source>
        <dbReference type="ARBA" id="ARBA00022692"/>
    </source>
</evidence>
<dbReference type="InterPro" id="IPR046342">
    <property type="entry name" value="CBS_dom_sf"/>
</dbReference>
<feature type="transmembrane region" description="Helical" evidence="11">
    <location>
        <begin position="381"/>
        <end position="405"/>
    </location>
</feature>
<evidence type="ECO:0000256" key="7">
    <source>
        <dbReference type="ARBA" id="ARBA00023173"/>
    </source>
</evidence>
<dbReference type="InterPro" id="IPR001807">
    <property type="entry name" value="ClC"/>
</dbReference>
<dbReference type="PANTHER" id="PTHR43427">
    <property type="entry name" value="CHLORIDE CHANNEL PROTEIN CLC-E"/>
    <property type="match status" value="1"/>
</dbReference>
<dbReference type="PANTHER" id="PTHR43427:SF6">
    <property type="entry name" value="CHLORIDE CHANNEL PROTEIN CLC-E"/>
    <property type="match status" value="1"/>
</dbReference>
<feature type="transmembrane region" description="Helical" evidence="11">
    <location>
        <begin position="67"/>
        <end position="86"/>
    </location>
</feature>
<keyword evidence="7" id="KW-0869">Chloride channel</keyword>
<keyword evidence="9" id="KW-0407">Ion channel</keyword>
<feature type="transmembrane region" description="Helical" evidence="11">
    <location>
        <begin position="158"/>
        <end position="184"/>
    </location>
</feature>
<dbReference type="Gene3D" id="1.10.3080.10">
    <property type="entry name" value="Clc chloride channel"/>
    <property type="match status" value="1"/>
</dbReference>
<feature type="transmembrane region" description="Helical" evidence="11">
    <location>
        <begin position="350"/>
        <end position="369"/>
    </location>
</feature>
<dbReference type="SUPFAM" id="SSF54631">
    <property type="entry name" value="CBS-domain pair"/>
    <property type="match status" value="1"/>
</dbReference>
<comment type="subcellular location">
    <subcellularLocation>
        <location evidence="1">Membrane</location>
        <topology evidence="1">Multi-pass membrane protein</topology>
    </subcellularLocation>
</comment>
<evidence type="ECO:0000256" key="2">
    <source>
        <dbReference type="ARBA" id="ARBA00022448"/>
    </source>
</evidence>
<gene>
    <name evidence="13" type="ORF">IAC32_02000</name>
</gene>
<reference evidence="13" key="2">
    <citation type="journal article" date="2021" name="PeerJ">
        <title>Extensive microbial diversity within the chicken gut microbiome revealed by metagenomics and culture.</title>
        <authorList>
            <person name="Gilroy R."/>
            <person name="Ravi A."/>
            <person name="Getino M."/>
            <person name="Pursley I."/>
            <person name="Horton D.L."/>
            <person name="Alikhan N.F."/>
            <person name="Baker D."/>
            <person name="Gharbi K."/>
            <person name="Hall N."/>
            <person name="Watson M."/>
            <person name="Adriaenssens E.M."/>
            <person name="Foster-Nyarko E."/>
            <person name="Jarju S."/>
            <person name="Secka A."/>
            <person name="Antonio M."/>
            <person name="Oren A."/>
            <person name="Chaudhuri R.R."/>
            <person name="La Ragione R."/>
            <person name="Hildebrand F."/>
            <person name="Pallen M.J."/>
        </authorList>
    </citation>
    <scope>NUCLEOTIDE SEQUENCE</scope>
    <source>
        <strain evidence="13">D3-1215</strain>
    </source>
</reference>
<evidence type="ECO:0000256" key="4">
    <source>
        <dbReference type="ARBA" id="ARBA00022989"/>
    </source>
</evidence>
<feature type="transmembrane region" description="Helical" evidence="11">
    <location>
        <begin position="233"/>
        <end position="251"/>
    </location>
</feature>
<dbReference type="InterPro" id="IPR000644">
    <property type="entry name" value="CBS_dom"/>
</dbReference>
<feature type="transmembrane region" description="Helical" evidence="11">
    <location>
        <begin position="196"/>
        <end position="221"/>
    </location>
</feature>
<feature type="transmembrane region" description="Helical" evidence="11">
    <location>
        <begin position="411"/>
        <end position="431"/>
    </location>
</feature>
<evidence type="ECO:0000256" key="9">
    <source>
        <dbReference type="ARBA" id="ARBA00023303"/>
    </source>
</evidence>
<evidence type="ECO:0000313" key="13">
    <source>
        <dbReference type="EMBL" id="MBO8446504.1"/>
    </source>
</evidence>
<proteinExistence type="predicted"/>
<dbReference type="EMBL" id="JADIMR010000029">
    <property type="protein sequence ID" value="MBO8446504.1"/>
    <property type="molecule type" value="Genomic_DNA"/>
</dbReference>
<evidence type="ECO:0000256" key="1">
    <source>
        <dbReference type="ARBA" id="ARBA00004141"/>
    </source>
</evidence>
<protein>
    <submittedName>
        <fullName evidence="13">Chloride channel protein</fullName>
    </submittedName>
</protein>
<keyword evidence="4 11" id="KW-1133">Transmembrane helix</keyword>
<dbReference type="GO" id="GO:0005254">
    <property type="term" value="F:chloride channel activity"/>
    <property type="evidence" value="ECO:0007669"/>
    <property type="project" value="UniProtKB-KW"/>
</dbReference>
<dbReference type="Gene3D" id="3.10.580.10">
    <property type="entry name" value="CBS-domain"/>
    <property type="match status" value="1"/>
</dbReference>
<keyword evidence="6 11" id="KW-0472">Membrane</keyword>
<dbReference type="Proteomes" id="UP000823637">
    <property type="component" value="Unassembled WGS sequence"/>
</dbReference>
<comment type="caution">
    <text evidence="13">The sequence shown here is derived from an EMBL/GenBank/DDBJ whole genome shotgun (WGS) entry which is preliminary data.</text>
</comment>
<dbReference type="PROSITE" id="PS51371">
    <property type="entry name" value="CBS"/>
    <property type="match status" value="2"/>
</dbReference>
<accession>A0A9D9HD47</accession>
<dbReference type="CDD" id="cd02205">
    <property type="entry name" value="CBS_pair_SF"/>
    <property type="match status" value="1"/>
</dbReference>
<keyword evidence="5" id="KW-0406">Ion transport</keyword>
<dbReference type="Pfam" id="PF00571">
    <property type="entry name" value="CBS"/>
    <property type="match status" value="2"/>
</dbReference>
<keyword evidence="3 11" id="KW-0812">Transmembrane</keyword>
<feature type="transmembrane region" description="Helical" evidence="11">
    <location>
        <begin position="320"/>
        <end position="344"/>
    </location>
</feature>
<keyword evidence="10" id="KW-0129">CBS domain</keyword>
<evidence type="ECO:0000256" key="6">
    <source>
        <dbReference type="ARBA" id="ARBA00023136"/>
    </source>
</evidence>
<feature type="domain" description="CBS" evidence="12">
    <location>
        <begin position="531"/>
        <end position="587"/>
    </location>
</feature>
<feature type="transmembrane region" description="Helical" evidence="11">
    <location>
        <begin position="24"/>
        <end position="47"/>
    </location>
</feature>
<keyword evidence="8" id="KW-0868">Chloride</keyword>
<sequence length="590" mass="65242">MKKYGDAYYAFIRWRDRHVSTRHFIVFLSLLVGIATALAACLLKFLIHLFQTLLTEHFAVTSGNWLYLIYPAIGILLSGLFVKYVIKDDIGHGVTKILYAISQRKSILKPHNMYSSVVASSVTIGFGGSVGAEAPVVLTGAAIGSNLGRFFKMDQKTLMLMVGCGAAGAVSSIFNAPITGVVFVLEVLMLDMAFGYIVPLLITSVTSAVLSSYLMGNAFLFSVSVDAFATERIPYHIILGLVCGFVSLYFTRGMNFLEGRFAKISNFWVKWVIGGLTLSVLIFLMPPLYGEGYSSISALLNLRTDDIFDGSMFYDYKDNVYFLIFYMIAIVLFKILASVATNAAGGCGGIFAPSLFIGGFTGFLTAYVLQLLGADLPLQNFAFLGMAGLMSGVMHAPLTGIFLIAELTGGYGMFLPLIIVSVVSYLTIIIFEPHSLYAMRLAKKGELMTHNKDKAVLSLMETSKVLETDLLTIRPDEMFGDLIKRIPKTKRNIFPVVDVDGVFQGVVTLEEVRNIMFRPELYSRFRIDKLMVSPPAIVDIHDPMEKVLKTFDATQAWNLPVCDGNKYVGYLSKSKIFSEYRHTLMEFTEE</sequence>
<reference evidence="13" key="1">
    <citation type="submission" date="2020-10" db="EMBL/GenBank/DDBJ databases">
        <authorList>
            <person name="Gilroy R."/>
        </authorList>
    </citation>
    <scope>NUCLEOTIDE SEQUENCE</scope>
    <source>
        <strain evidence="13">D3-1215</strain>
    </source>
</reference>
<dbReference type="SUPFAM" id="SSF81340">
    <property type="entry name" value="Clc chloride channel"/>
    <property type="match status" value="1"/>
</dbReference>
<evidence type="ECO:0000259" key="12">
    <source>
        <dbReference type="PROSITE" id="PS51371"/>
    </source>
</evidence>
<dbReference type="InterPro" id="IPR014743">
    <property type="entry name" value="Cl-channel_core"/>
</dbReference>
<evidence type="ECO:0000256" key="8">
    <source>
        <dbReference type="ARBA" id="ARBA00023214"/>
    </source>
</evidence>
<dbReference type="CDD" id="cd00400">
    <property type="entry name" value="Voltage_gated_ClC"/>
    <property type="match status" value="1"/>
</dbReference>
<organism evidence="13 14">
    <name type="scientific">Candidatus Enterocola intestinipullorum</name>
    <dbReference type="NCBI Taxonomy" id="2840783"/>
    <lineage>
        <taxon>Bacteria</taxon>
        <taxon>Pseudomonadati</taxon>
        <taxon>Bacteroidota</taxon>
        <taxon>Bacteroidia</taxon>
        <taxon>Bacteroidales</taxon>
        <taxon>Candidatus Enterocola</taxon>
    </lineage>
</organism>
<evidence type="ECO:0000256" key="11">
    <source>
        <dbReference type="SAM" id="Phobius"/>
    </source>
</evidence>
<dbReference type="AlphaFoldDB" id="A0A9D9HD47"/>
<keyword evidence="2" id="KW-0813">Transport</keyword>
<dbReference type="Pfam" id="PF00654">
    <property type="entry name" value="Voltage_CLC"/>
    <property type="match status" value="1"/>
</dbReference>
<evidence type="ECO:0000313" key="14">
    <source>
        <dbReference type="Proteomes" id="UP000823637"/>
    </source>
</evidence>
<name>A0A9D9HD47_9BACT</name>